<evidence type="ECO:0000256" key="3">
    <source>
        <dbReference type="ARBA" id="ARBA00012662"/>
    </source>
</evidence>
<dbReference type="Gene3D" id="3.20.20.80">
    <property type="entry name" value="Glycosidases"/>
    <property type="match status" value="1"/>
</dbReference>
<dbReference type="Pfam" id="PF16757">
    <property type="entry name" value="Fucosidase_C"/>
    <property type="match status" value="1"/>
</dbReference>
<evidence type="ECO:0000256" key="4">
    <source>
        <dbReference type="ARBA" id="ARBA00022729"/>
    </source>
</evidence>
<dbReference type="PANTHER" id="PTHR10030:SF37">
    <property type="entry name" value="ALPHA-L-FUCOSIDASE-RELATED"/>
    <property type="match status" value="1"/>
</dbReference>
<name>A0ABQ9FJD2_TEGGR</name>
<dbReference type="InterPro" id="IPR057739">
    <property type="entry name" value="Glyco_hydro_29_N"/>
</dbReference>
<keyword evidence="4" id="KW-0732">Signal</keyword>
<keyword evidence="6" id="KW-0326">Glycosidase</keyword>
<dbReference type="PIRSF" id="PIRSF001092">
    <property type="entry name" value="Alpha-L-fucosidase"/>
    <property type="match status" value="1"/>
</dbReference>
<dbReference type="Gene3D" id="2.60.40.1180">
    <property type="entry name" value="Golgi alpha-mannosidase II"/>
    <property type="match status" value="1"/>
</dbReference>
<dbReference type="InterPro" id="IPR031919">
    <property type="entry name" value="Fucosidase_C"/>
</dbReference>
<reference evidence="9 10" key="1">
    <citation type="submission" date="2022-12" db="EMBL/GenBank/DDBJ databases">
        <title>Chromosome-level genome of Tegillarca granosa.</title>
        <authorList>
            <person name="Kim J."/>
        </authorList>
    </citation>
    <scope>NUCLEOTIDE SEQUENCE [LARGE SCALE GENOMIC DNA]</scope>
    <source>
        <strain evidence="9">Teg-2019</strain>
        <tissue evidence="9">Adductor muscle</tissue>
    </source>
</reference>
<evidence type="ECO:0000259" key="8">
    <source>
        <dbReference type="Pfam" id="PF16757"/>
    </source>
</evidence>
<dbReference type="PANTHER" id="PTHR10030">
    <property type="entry name" value="ALPHA-L-FUCOSIDASE"/>
    <property type="match status" value="1"/>
</dbReference>
<dbReference type="PRINTS" id="PR00741">
    <property type="entry name" value="GLHYDRLASE29"/>
</dbReference>
<comment type="function">
    <text evidence="1">Alpha-L-fucosidase is responsible for hydrolyzing the alpha-1,6-linked fucose joined to the reducing-end N-acetylglucosamine of the carbohydrate moieties of glycoproteins.</text>
</comment>
<evidence type="ECO:0000313" key="10">
    <source>
        <dbReference type="Proteomes" id="UP001217089"/>
    </source>
</evidence>
<dbReference type="Proteomes" id="UP001217089">
    <property type="component" value="Unassembled WGS sequence"/>
</dbReference>
<dbReference type="InterPro" id="IPR000933">
    <property type="entry name" value="Glyco_hydro_29"/>
</dbReference>
<dbReference type="EC" id="3.2.1.51" evidence="3"/>
<feature type="domain" description="Alpha-L-fucosidase C-terminal" evidence="8">
    <location>
        <begin position="236"/>
        <end position="318"/>
    </location>
</feature>
<evidence type="ECO:0000259" key="7">
    <source>
        <dbReference type="Pfam" id="PF01120"/>
    </source>
</evidence>
<dbReference type="InterPro" id="IPR017853">
    <property type="entry name" value="GH"/>
</dbReference>
<keyword evidence="10" id="KW-1185">Reference proteome</keyword>
<sequence length="326" mass="37560">MDVGPHRDLTGELASAIRKKTKLHFGLYHSLFEFFHPLYLQDKRNNFKTQKFVMEKTGPELYEIVNKYKPEYVWSDGQWEALSQYWNSTQFLAWLYNESPVKDIVVTNDRWGNDTLCKHGGVLTCNDRYNPKKLVKRKWENSMTLDRTHWGCRKEAVLADFLTMDELIQTIAETVSCNGNILMNVAPTWDGRIPPIYEERLRQLGLTTNTTSFVLIRDVERGCLPFRIFNTGEALVLYTSKKGTDGVNVYAIVLDWPKNGLIRLGAPIPTAKTKVEFLGYDGSVHFKATLGQSSMTIDVSSISFNEMPCDWAWTFKLTHLKKLKLK</sequence>
<protein>
    <recommendedName>
        <fullName evidence="3">alpha-L-fucosidase</fullName>
        <ecNumber evidence="3">3.2.1.51</ecNumber>
    </recommendedName>
</protein>
<evidence type="ECO:0000256" key="6">
    <source>
        <dbReference type="ARBA" id="ARBA00023295"/>
    </source>
</evidence>
<evidence type="ECO:0000256" key="2">
    <source>
        <dbReference type="ARBA" id="ARBA00007951"/>
    </source>
</evidence>
<comment type="caution">
    <text evidence="9">The sequence shown here is derived from an EMBL/GenBank/DDBJ whole genome shotgun (WGS) entry which is preliminary data.</text>
</comment>
<organism evidence="9 10">
    <name type="scientific">Tegillarca granosa</name>
    <name type="common">Malaysian cockle</name>
    <name type="synonym">Anadara granosa</name>
    <dbReference type="NCBI Taxonomy" id="220873"/>
    <lineage>
        <taxon>Eukaryota</taxon>
        <taxon>Metazoa</taxon>
        <taxon>Spiralia</taxon>
        <taxon>Lophotrochozoa</taxon>
        <taxon>Mollusca</taxon>
        <taxon>Bivalvia</taxon>
        <taxon>Autobranchia</taxon>
        <taxon>Pteriomorphia</taxon>
        <taxon>Arcoida</taxon>
        <taxon>Arcoidea</taxon>
        <taxon>Arcidae</taxon>
        <taxon>Tegillarca</taxon>
    </lineage>
</organism>
<evidence type="ECO:0000256" key="1">
    <source>
        <dbReference type="ARBA" id="ARBA00004071"/>
    </source>
</evidence>
<proteinExistence type="inferred from homology"/>
<dbReference type="InterPro" id="IPR016286">
    <property type="entry name" value="FUC_metazoa-typ"/>
</dbReference>
<dbReference type="SUPFAM" id="SSF51445">
    <property type="entry name" value="(Trans)glycosidases"/>
    <property type="match status" value="1"/>
</dbReference>
<evidence type="ECO:0000256" key="5">
    <source>
        <dbReference type="ARBA" id="ARBA00022801"/>
    </source>
</evidence>
<comment type="similarity">
    <text evidence="2">Belongs to the glycosyl hydrolase 29 family.</text>
</comment>
<dbReference type="InterPro" id="IPR013780">
    <property type="entry name" value="Glyco_hydro_b"/>
</dbReference>
<dbReference type="SMART" id="SM00812">
    <property type="entry name" value="Alpha_L_fucos"/>
    <property type="match status" value="1"/>
</dbReference>
<gene>
    <name evidence="9" type="ORF">KUTeg_005312</name>
</gene>
<dbReference type="Pfam" id="PF01120">
    <property type="entry name" value="Alpha_L_fucos"/>
    <property type="match status" value="1"/>
</dbReference>
<keyword evidence="5" id="KW-0378">Hydrolase</keyword>
<evidence type="ECO:0000313" key="9">
    <source>
        <dbReference type="EMBL" id="KAJ8317408.1"/>
    </source>
</evidence>
<dbReference type="EMBL" id="JARBDR010000246">
    <property type="protein sequence ID" value="KAJ8317408.1"/>
    <property type="molecule type" value="Genomic_DNA"/>
</dbReference>
<feature type="domain" description="Glycoside hydrolase family 29 N-terminal" evidence="7">
    <location>
        <begin position="1"/>
        <end position="205"/>
    </location>
</feature>
<accession>A0ABQ9FJD2</accession>